<dbReference type="AlphaFoldDB" id="A0A7X6GZF4"/>
<evidence type="ECO:0000313" key="2">
    <source>
        <dbReference type="EMBL" id="NKX44066.1"/>
    </source>
</evidence>
<evidence type="ECO:0000313" key="3">
    <source>
        <dbReference type="Proteomes" id="UP000526408"/>
    </source>
</evidence>
<accession>A0A7X6GZF4</accession>
<dbReference type="InterPro" id="IPR002725">
    <property type="entry name" value="YgjP-like_metallopeptidase"/>
</dbReference>
<proteinExistence type="predicted"/>
<keyword evidence="3" id="KW-1185">Reference proteome</keyword>
<dbReference type="EMBL" id="JAAZQQ010000002">
    <property type="protein sequence ID" value="NKX44066.1"/>
    <property type="molecule type" value="Genomic_DNA"/>
</dbReference>
<name>A0A7X6GZF4_9RHOB</name>
<protein>
    <submittedName>
        <fullName evidence="2">M48 family metallopeptidase</fullName>
    </submittedName>
</protein>
<organism evidence="2 3">
    <name type="scientific">Roseicyclus persicicus</name>
    <dbReference type="NCBI Taxonomy" id="2650661"/>
    <lineage>
        <taxon>Bacteria</taxon>
        <taxon>Pseudomonadati</taxon>
        <taxon>Pseudomonadota</taxon>
        <taxon>Alphaproteobacteria</taxon>
        <taxon>Rhodobacterales</taxon>
        <taxon>Roseobacteraceae</taxon>
        <taxon>Roseicyclus</taxon>
    </lineage>
</organism>
<dbReference type="CDD" id="cd07344">
    <property type="entry name" value="M48_yhfN_like"/>
    <property type="match status" value="1"/>
</dbReference>
<dbReference type="PANTHER" id="PTHR30399">
    <property type="entry name" value="UNCHARACTERIZED PROTEIN YGJP"/>
    <property type="match status" value="1"/>
</dbReference>
<dbReference type="InterPro" id="IPR053136">
    <property type="entry name" value="UTP_pyrophosphatase-like"/>
</dbReference>
<evidence type="ECO:0000259" key="1">
    <source>
        <dbReference type="Pfam" id="PF01863"/>
    </source>
</evidence>
<dbReference type="Gene3D" id="3.30.2010.10">
    <property type="entry name" value="Metalloproteases ('zincins'), catalytic domain"/>
    <property type="match status" value="1"/>
</dbReference>
<dbReference type="Proteomes" id="UP000526408">
    <property type="component" value="Unassembled WGS sequence"/>
</dbReference>
<dbReference type="PANTHER" id="PTHR30399:SF1">
    <property type="entry name" value="UTP PYROPHOSPHATASE"/>
    <property type="match status" value="1"/>
</dbReference>
<reference evidence="2 3" key="1">
    <citation type="submission" date="2020-04" db="EMBL/GenBank/DDBJ databases">
        <authorList>
            <person name="Yoon J."/>
        </authorList>
    </citation>
    <scope>NUCLEOTIDE SEQUENCE [LARGE SCALE GENOMIC DNA]</scope>
    <source>
        <strain evidence="2 3">KMU-115</strain>
    </source>
</reference>
<sequence length="242" mass="26752">MVSNPRASTHVLPGDPPVEVSLRRSARATRYSLRVSRTDGRVSLSLPVWAPESEALAFLRDREGWLRRQLVQAPVPQQAQIGAQVPVCGVPRDIVAAAGRSTRFAAGRIEVPEGPRAGPRVKALLTALARERLARAVAAHAAAIGRTPGRLTLRDPRSRWGSCSSRGDLMFSWRLIMAPPAVLDYVAAHEVAHLVEMNHSAAFWQVCRALRPDYREHRDWLRAHGAGLLAWRFDLAEEDETC</sequence>
<gene>
    <name evidence="2" type="ORF">HCU73_05650</name>
</gene>
<feature type="domain" description="YgjP-like metallopeptidase" evidence="1">
    <location>
        <begin position="32"/>
        <end position="224"/>
    </location>
</feature>
<dbReference type="Pfam" id="PF01863">
    <property type="entry name" value="YgjP-like"/>
    <property type="match status" value="1"/>
</dbReference>
<comment type="caution">
    <text evidence="2">The sequence shown here is derived from an EMBL/GenBank/DDBJ whole genome shotgun (WGS) entry which is preliminary data.</text>
</comment>